<dbReference type="InterPro" id="IPR045864">
    <property type="entry name" value="aa-tRNA-synth_II/BPL/LPL"/>
</dbReference>
<dbReference type="PROSITE" id="PS50862">
    <property type="entry name" value="AA_TRNA_LIGASE_II"/>
    <property type="match status" value="1"/>
</dbReference>
<dbReference type="PANTHER" id="PTHR42753:SF2">
    <property type="entry name" value="PROLINE--TRNA LIGASE"/>
    <property type="match status" value="1"/>
</dbReference>
<dbReference type="Gene3D" id="3.30.930.10">
    <property type="entry name" value="Bira Bifunctional Protein, Domain 2"/>
    <property type="match status" value="1"/>
</dbReference>
<comment type="catalytic activity">
    <reaction evidence="9">
        <text>tRNA(Pro) + L-proline + ATP = L-prolyl-tRNA(Pro) + AMP + diphosphate</text>
        <dbReference type="Rhea" id="RHEA:14305"/>
        <dbReference type="Rhea" id="RHEA-COMP:9700"/>
        <dbReference type="Rhea" id="RHEA-COMP:9702"/>
        <dbReference type="ChEBI" id="CHEBI:30616"/>
        <dbReference type="ChEBI" id="CHEBI:33019"/>
        <dbReference type="ChEBI" id="CHEBI:60039"/>
        <dbReference type="ChEBI" id="CHEBI:78442"/>
        <dbReference type="ChEBI" id="CHEBI:78532"/>
        <dbReference type="ChEBI" id="CHEBI:456215"/>
        <dbReference type="EC" id="6.1.1.15"/>
    </reaction>
</comment>
<keyword evidence="4" id="KW-0547">Nucleotide-binding</keyword>
<comment type="caution">
    <text evidence="11">The sequence shown here is derived from an EMBL/GenBank/DDBJ whole genome shotgun (WGS) entry which is preliminary data.</text>
</comment>
<dbReference type="InterPro" id="IPR002316">
    <property type="entry name" value="Pro-tRNA-ligase_IIa"/>
</dbReference>
<dbReference type="Pfam" id="PF00587">
    <property type="entry name" value="tRNA-synt_2b"/>
    <property type="match status" value="1"/>
</dbReference>
<dbReference type="PANTHER" id="PTHR42753">
    <property type="entry name" value="MITOCHONDRIAL RIBOSOME PROTEIN L39/PROLYL-TRNA LIGASE FAMILY MEMBER"/>
    <property type="match status" value="1"/>
</dbReference>
<dbReference type="SUPFAM" id="SSF55681">
    <property type="entry name" value="Class II aaRS and biotin synthetases"/>
    <property type="match status" value="1"/>
</dbReference>
<dbReference type="AlphaFoldDB" id="A0A2M7TGY2"/>
<evidence type="ECO:0000259" key="10">
    <source>
        <dbReference type="PROSITE" id="PS50862"/>
    </source>
</evidence>
<protein>
    <recommendedName>
        <fullName evidence="2">Proline--tRNA ligase</fullName>
        <ecNumber evidence="1">6.1.1.15</ecNumber>
    </recommendedName>
    <alternativeName>
        <fullName evidence="8">Prolyl-tRNA synthetase</fullName>
    </alternativeName>
</protein>
<evidence type="ECO:0000256" key="8">
    <source>
        <dbReference type="ARBA" id="ARBA00029731"/>
    </source>
</evidence>
<evidence type="ECO:0000256" key="9">
    <source>
        <dbReference type="ARBA" id="ARBA00047671"/>
    </source>
</evidence>
<accession>A0A2M7TGY2</accession>
<evidence type="ECO:0000256" key="4">
    <source>
        <dbReference type="ARBA" id="ARBA00022741"/>
    </source>
</evidence>
<dbReference type="InterPro" id="IPR006195">
    <property type="entry name" value="aa-tRNA-synth_II"/>
</dbReference>
<dbReference type="InterPro" id="IPR050062">
    <property type="entry name" value="Pro-tRNA_synthetase"/>
</dbReference>
<dbReference type="InterPro" id="IPR033730">
    <property type="entry name" value="ProRS_core_prok"/>
</dbReference>
<reference evidence="12" key="1">
    <citation type="submission" date="2017-09" db="EMBL/GenBank/DDBJ databases">
        <title>Depth-based differentiation of microbial function through sediment-hosted aquifers and enrichment of novel symbionts in the deep terrestrial subsurface.</title>
        <authorList>
            <person name="Probst A.J."/>
            <person name="Ladd B."/>
            <person name="Jarett J.K."/>
            <person name="Geller-Mcgrath D.E."/>
            <person name="Sieber C.M.K."/>
            <person name="Emerson J.B."/>
            <person name="Anantharaman K."/>
            <person name="Thomas B.C."/>
            <person name="Malmstrom R."/>
            <person name="Stieglmeier M."/>
            <person name="Klingl A."/>
            <person name="Woyke T."/>
            <person name="Ryan C.M."/>
            <person name="Banfield J.F."/>
        </authorList>
    </citation>
    <scope>NUCLEOTIDE SEQUENCE [LARGE SCALE GENOMIC DNA]</scope>
</reference>
<evidence type="ECO:0000313" key="12">
    <source>
        <dbReference type="Proteomes" id="UP000230553"/>
    </source>
</evidence>
<dbReference type="PRINTS" id="PR01046">
    <property type="entry name" value="TRNASYNTHPRO"/>
</dbReference>
<dbReference type="Pfam" id="PF03129">
    <property type="entry name" value="HGTP_anticodon"/>
    <property type="match status" value="1"/>
</dbReference>
<name>A0A2M7TGY2_9BACT</name>
<keyword evidence="5" id="KW-0067">ATP-binding</keyword>
<dbReference type="GO" id="GO:0004827">
    <property type="term" value="F:proline-tRNA ligase activity"/>
    <property type="evidence" value="ECO:0007669"/>
    <property type="project" value="UniProtKB-EC"/>
</dbReference>
<evidence type="ECO:0000256" key="1">
    <source>
        <dbReference type="ARBA" id="ARBA00012831"/>
    </source>
</evidence>
<evidence type="ECO:0000313" key="11">
    <source>
        <dbReference type="EMBL" id="PIZ45421.1"/>
    </source>
</evidence>
<dbReference type="EC" id="6.1.1.15" evidence="1"/>
<evidence type="ECO:0000256" key="2">
    <source>
        <dbReference type="ARBA" id="ARBA00019110"/>
    </source>
</evidence>
<gene>
    <name evidence="11" type="ORF">COY31_00155</name>
</gene>
<evidence type="ECO:0000256" key="7">
    <source>
        <dbReference type="ARBA" id="ARBA00023146"/>
    </source>
</evidence>
<evidence type="ECO:0000256" key="5">
    <source>
        <dbReference type="ARBA" id="ARBA00022840"/>
    </source>
</evidence>
<keyword evidence="7 11" id="KW-0030">Aminoacyl-tRNA synthetase</keyword>
<dbReference type="InterPro" id="IPR004154">
    <property type="entry name" value="Anticodon-bd"/>
</dbReference>
<dbReference type="EMBL" id="PFNM01000005">
    <property type="protein sequence ID" value="PIZ45421.1"/>
    <property type="molecule type" value="Genomic_DNA"/>
</dbReference>
<dbReference type="Gene3D" id="3.40.50.800">
    <property type="entry name" value="Anticodon-binding domain"/>
    <property type="match status" value="1"/>
</dbReference>
<sequence length="436" mass="49418">MLQSQLFTKTKKEAPKGEEAINAQLLIRAGFIDKLMAGVYTFLPLGMRVIKKIENIIREEMNAIGGQEILMPALQPKANWETTGRWKTYDALFRFTSHYSKNEYALGPTHEEIVSPLAKNFILSYKDLPVYVFQIQNKFRDEKRVKSGLLRGREFFMKDLYSFHKDEKDLDEYYEKAKQAYFNVFNRAGIDDSTFLTFASGGSFSKYSHEFQTLSEAGEDRIYICEKCKVAVNKEIIEEQGICPECGNKNLKEEKAIEVGNIFKLGTKYSAPFGLKYKDEKGAEKEVVMGCYGIGLGRLMGTIVEINHDEKGIIWPKAVAPFAVHLLKIKNQKSPKQNPEQIPSELYGAGKFATGQAKIKTDADRIYESLQKAGVEVLYDDREEASAGEKFADADLIGIPYRLVVSEKTGEKVEVKKRNEGKAKLVDEKELLSLLK</sequence>
<keyword evidence="6" id="KW-0648">Protein biosynthesis</keyword>
<dbReference type="InterPro" id="IPR002314">
    <property type="entry name" value="aa-tRNA-synt_IIb"/>
</dbReference>
<evidence type="ECO:0000256" key="3">
    <source>
        <dbReference type="ARBA" id="ARBA00022598"/>
    </source>
</evidence>
<dbReference type="GO" id="GO:0005829">
    <property type="term" value="C:cytosol"/>
    <property type="evidence" value="ECO:0007669"/>
    <property type="project" value="TreeGrafter"/>
</dbReference>
<dbReference type="CDD" id="cd00779">
    <property type="entry name" value="ProRS_core_prok"/>
    <property type="match status" value="1"/>
</dbReference>
<evidence type="ECO:0000256" key="6">
    <source>
        <dbReference type="ARBA" id="ARBA00022917"/>
    </source>
</evidence>
<feature type="domain" description="Aminoacyl-transfer RNA synthetases class-II family profile" evidence="10">
    <location>
        <begin position="38"/>
        <end position="316"/>
    </location>
</feature>
<dbReference type="GO" id="GO:0005524">
    <property type="term" value="F:ATP binding"/>
    <property type="evidence" value="ECO:0007669"/>
    <property type="project" value="UniProtKB-KW"/>
</dbReference>
<dbReference type="GO" id="GO:0006433">
    <property type="term" value="P:prolyl-tRNA aminoacylation"/>
    <property type="evidence" value="ECO:0007669"/>
    <property type="project" value="InterPro"/>
</dbReference>
<proteinExistence type="predicted"/>
<organism evidence="11 12">
    <name type="scientific">Candidatus Wolfebacteria bacterium CG_4_10_14_0_2_um_filter_39_18</name>
    <dbReference type="NCBI Taxonomy" id="1975061"/>
    <lineage>
        <taxon>Bacteria</taxon>
        <taxon>Candidatus Wolfeibacteriota</taxon>
    </lineage>
</organism>
<dbReference type="CDD" id="cd00861">
    <property type="entry name" value="ProRS_anticodon_short"/>
    <property type="match status" value="1"/>
</dbReference>
<dbReference type="InterPro" id="IPR044140">
    <property type="entry name" value="ProRS_anticodon_short"/>
</dbReference>
<keyword evidence="3" id="KW-0436">Ligase</keyword>
<dbReference type="SUPFAM" id="SSF52954">
    <property type="entry name" value="Class II aaRS ABD-related"/>
    <property type="match status" value="1"/>
</dbReference>
<dbReference type="InterPro" id="IPR036621">
    <property type="entry name" value="Anticodon-bd_dom_sf"/>
</dbReference>
<dbReference type="Proteomes" id="UP000230553">
    <property type="component" value="Unassembled WGS sequence"/>
</dbReference>